<dbReference type="FunFam" id="3.30.70.1150:FF:000001">
    <property type="entry name" value="Acetolactate synthase small subunit"/>
    <property type="match status" value="1"/>
</dbReference>
<comment type="pathway">
    <text evidence="2 8">Amino-acid biosynthesis; L-valine biosynthesis; L-valine from pyruvate: step 1/4.</text>
</comment>
<dbReference type="NCBIfam" id="NF008864">
    <property type="entry name" value="PRK11895.1"/>
    <property type="match status" value="1"/>
</dbReference>
<dbReference type="EMBL" id="MWBQ01000025">
    <property type="protein sequence ID" value="OQA60988.1"/>
    <property type="molecule type" value="Genomic_DNA"/>
</dbReference>
<dbReference type="InterPro" id="IPR019455">
    <property type="entry name" value="Acetolactate_synth_ssu_C"/>
</dbReference>
<comment type="pathway">
    <text evidence="1 8">Amino-acid biosynthesis; L-isoleucine biosynthesis; L-isoleucine from 2-oxobutanoate: step 1/4.</text>
</comment>
<dbReference type="PANTHER" id="PTHR30239:SF0">
    <property type="entry name" value="ACETOLACTATE SYNTHASE SMALL SUBUNIT 1, CHLOROPLASTIC"/>
    <property type="match status" value="1"/>
</dbReference>
<evidence type="ECO:0000256" key="8">
    <source>
        <dbReference type="RuleBase" id="RU368092"/>
    </source>
</evidence>
<proteinExistence type="inferred from homology"/>
<evidence type="ECO:0000256" key="6">
    <source>
        <dbReference type="ARBA" id="ARBA00023304"/>
    </source>
</evidence>
<comment type="subunit">
    <text evidence="4 8">Dimer of large and small chains.</text>
</comment>
<reference evidence="10" key="1">
    <citation type="submission" date="2017-02" db="EMBL/GenBank/DDBJ databases">
        <title>Delving into the versatile metabolic prowess of the omnipresent phylum Bacteroidetes.</title>
        <authorList>
            <person name="Nobu M.K."/>
            <person name="Mei R."/>
            <person name="Narihiro T."/>
            <person name="Kuroda K."/>
            <person name="Liu W.-T."/>
        </authorList>
    </citation>
    <scope>NUCLEOTIDE SEQUENCE</scope>
    <source>
        <strain evidence="10">ADurb.Bin276</strain>
    </source>
</reference>
<dbReference type="GO" id="GO:0003984">
    <property type="term" value="F:acetolactate synthase activity"/>
    <property type="evidence" value="ECO:0007669"/>
    <property type="project" value="UniProtKB-UniRule"/>
</dbReference>
<keyword evidence="5 8" id="KW-0028">Amino-acid biosynthesis</keyword>
<evidence type="ECO:0000256" key="5">
    <source>
        <dbReference type="ARBA" id="ARBA00022605"/>
    </source>
</evidence>
<evidence type="ECO:0000259" key="9">
    <source>
        <dbReference type="PROSITE" id="PS51671"/>
    </source>
</evidence>
<dbReference type="Proteomes" id="UP000485569">
    <property type="component" value="Unassembled WGS sequence"/>
</dbReference>
<dbReference type="InterPro" id="IPR045865">
    <property type="entry name" value="ACT-like_dom_sf"/>
</dbReference>
<comment type="function">
    <text evidence="8">Catalyzes the conversion of 2 pyruvate molecules into acetolactate in the first common step of the biosynthetic pathway of the branched-amino acids such as leucine, isoleucine, and valine.</text>
</comment>
<dbReference type="GO" id="GO:1990610">
    <property type="term" value="F:acetolactate synthase regulator activity"/>
    <property type="evidence" value="ECO:0007669"/>
    <property type="project" value="UniProtKB-UniRule"/>
</dbReference>
<dbReference type="PROSITE" id="PS51671">
    <property type="entry name" value="ACT"/>
    <property type="match status" value="1"/>
</dbReference>
<dbReference type="Gene3D" id="3.30.70.260">
    <property type="match status" value="1"/>
</dbReference>
<dbReference type="UniPathway" id="UPA00047">
    <property type="reaction ID" value="UER00055"/>
</dbReference>
<dbReference type="EC" id="2.2.1.6" evidence="8"/>
<dbReference type="InterPro" id="IPR004789">
    <property type="entry name" value="Acetalactate_synth_ssu"/>
</dbReference>
<dbReference type="AlphaFoldDB" id="A0A1V5T2P6"/>
<dbReference type="FunFam" id="3.30.70.260:FF:000001">
    <property type="entry name" value="Acetolactate synthase, small subunit"/>
    <property type="match status" value="1"/>
</dbReference>
<dbReference type="Gene3D" id="3.30.70.1150">
    <property type="entry name" value="ACT-like. Chain A, domain 2"/>
    <property type="match status" value="1"/>
</dbReference>
<comment type="similarity">
    <text evidence="3 8">Belongs to the acetolactate synthase small subunit family.</text>
</comment>
<feature type="domain" description="ACT" evidence="9">
    <location>
        <begin position="4"/>
        <end position="78"/>
    </location>
</feature>
<organism evidence="10">
    <name type="scientific">Candidatus Atribacter allofermentans</name>
    <dbReference type="NCBI Taxonomy" id="1852833"/>
    <lineage>
        <taxon>Bacteria</taxon>
        <taxon>Pseudomonadati</taxon>
        <taxon>Atribacterota</taxon>
        <taxon>Atribacteria</taxon>
        <taxon>Atribacterales</taxon>
        <taxon>Atribacteraceae</taxon>
        <taxon>Atribacter</taxon>
    </lineage>
</organism>
<dbReference type="NCBIfam" id="TIGR00119">
    <property type="entry name" value="acolac_sm"/>
    <property type="match status" value="1"/>
</dbReference>
<name>A0A1V5T2P6_9BACT</name>
<dbReference type="CDD" id="cd04878">
    <property type="entry name" value="ACT_AHAS"/>
    <property type="match status" value="1"/>
</dbReference>
<dbReference type="UniPathway" id="UPA00049">
    <property type="reaction ID" value="UER00059"/>
</dbReference>
<dbReference type="PANTHER" id="PTHR30239">
    <property type="entry name" value="ACETOLACTATE SYNTHASE SMALL SUBUNIT"/>
    <property type="match status" value="1"/>
</dbReference>
<dbReference type="InterPro" id="IPR027271">
    <property type="entry name" value="Acetolactate_synth/TF_NikR_C"/>
</dbReference>
<evidence type="ECO:0000256" key="1">
    <source>
        <dbReference type="ARBA" id="ARBA00004974"/>
    </source>
</evidence>
<dbReference type="GO" id="GO:0009097">
    <property type="term" value="P:isoleucine biosynthetic process"/>
    <property type="evidence" value="ECO:0007669"/>
    <property type="project" value="UniProtKB-UniRule"/>
</dbReference>
<evidence type="ECO:0000313" key="10">
    <source>
        <dbReference type="EMBL" id="OQA60988.1"/>
    </source>
</evidence>
<dbReference type="Pfam" id="PF10369">
    <property type="entry name" value="ALS_ss_C"/>
    <property type="match status" value="1"/>
</dbReference>
<dbReference type="GO" id="GO:0005829">
    <property type="term" value="C:cytosol"/>
    <property type="evidence" value="ECO:0007669"/>
    <property type="project" value="TreeGrafter"/>
</dbReference>
<evidence type="ECO:0000256" key="4">
    <source>
        <dbReference type="ARBA" id="ARBA00011744"/>
    </source>
</evidence>
<dbReference type="Pfam" id="PF22629">
    <property type="entry name" value="ACT_AHAS_ss"/>
    <property type="match status" value="1"/>
</dbReference>
<dbReference type="InterPro" id="IPR054480">
    <property type="entry name" value="AHAS_small-like_ACT"/>
</dbReference>
<evidence type="ECO:0000256" key="7">
    <source>
        <dbReference type="ARBA" id="ARBA00048670"/>
    </source>
</evidence>
<gene>
    <name evidence="10" type="primary">ilvH</name>
    <name evidence="10" type="ORF">BWY41_00381</name>
</gene>
<keyword evidence="6 8" id="KW-0100">Branched-chain amino acid biosynthesis</keyword>
<dbReference type="GO" id="GO:0009099">
    <property type="term" value="P:L-valine biosynthetic process"/>
    <property type="evidence" value="ECO:0007669"/>
    <property type="project" value="UniProtKB-UniRule"/>
</dbReference>
<keyword evidence="8 10" id="KW-0808">Transferase</keyword>
<dbReference type="InterPro" id="IPR002912">
    <property type="entry name" value="ACT_dom"/>
</dbReference>
<comment type="catalytic activity">
    <reaction evidence="7 8">
        <text>2 pyruvate + H(+) = (2S)-2-acetolactate + CO2</text>
        <dbReference type="Rhea" id="RHEA:25249"/>
        <dbReference type="ChEBI" id="CHEBI:15361"/>
        <dbReference type="ChEBI" id="CHEBI:15378"/>
        <dbReference type="ChEBI" id="CHEBI:16526"/>
        <dbReference type="ChEBI" id="CHEBI:58476"/>
        <dbReference type="EC" id="2.2.1.6"/>
    </reaction>
</comment>
<sequence>MQHIISVLVENKPRVLARVASLFARRGYNIESLAVGHTQDPDVSRITLVVRGDEDILEQITKQLYKLIEVIKVGDFTEISYVDRELSLIKVNAPSNLRGEIVQTAEIFRARIVDVSEKSLLIEVTGTSDKIDALKQLMKKYGIIEMTRTGKIALARGGQSL</sequence>
<comment type="caution">
    <text evidence="10">The sequence shown here is derived from an EMBL/GenBank/DDBJ whole genome shotgun (WGS) entry which is preliminary data.</text>
</comment>
<evidence type="ECO:0000256" key="3">
    <source>
        <dbReference type="ARBA" id="ARBA00006341"/>
    </source>
</evidence>
<dbReference type="SUPFAM" id="SSF55021">
    <property type="entry name" value="ACT-like"/>
    <property type="match status" value="2"/>
</dbReference>
<protein>
    <recommendedName>
        <fullName evidence="8">Acetolactate synthase small subunit</fullName>
        <shortName evidence="8">AHAS</shortName>
        <shortName evidence="8">ALS</shortName>
        <ecNumber evidence="8">2.2.1.6</ecNumber>
    </recommendedName>
    <alternativeName>
        <fullName evidence="8">Acetohydroxy-acid synthase small subunit</fullName>
    </alternativeName>
</protein>
<evidence type="ECO:0000256" key="2">
    <source>
        <dbReference type="ARBA" id="ARBA00005025"/>
    </source>
</evidence>
<accession>A0A1V5T2P6</accession>
<dbReference type="InterPro" id="IPR039557">
    <property type="entry name" value="AHAS_ACT"/>
</dbReference>